<dbReference type="SUPFAM" id="SSF52317">
    <property type="entry name" value="Class I glutamine amidotransferase-like"/>
    <property type="match status" value="1"/>
</dbReference>
<dbReference type="GO" id="GO:0042242">
    <property type="term" value="F:cobyrinic acid a,c-diamide synthase activity"/>
    <property type="evidence" value="ECO:0007669"/>
    <property type="project" value="InterPro"/>
</dbReference>
<dbReference type="Proteomes" id="UP000095751">
    <property type="component" value="Unassembled WGS sequence"/>
</dbReference>
<keyword evidence="10" id="KW-1185">Reference proteome</keyword>
<feature type="non-terminal residue" evidence="9">
    <location>
        <position position="429"/>
    </location>
</feature>
<evidence type="ECO:0000256" key="3">
    <source>
        <dbReference type="ARBA" id="ARBA00022741"/>
    </source>
</evidence>
<evidence type="ECO:0000256" key="5">
    <source>
        <dbReference type="ARBA" id="ARBA00022842"/>
    </source>
</evidence>
<evidence type="ECO:0000256" key="6">
    <source>
        <dbReference type="ARBA" id="ARBA00022962"/>
    </source>
</evidence>
<feature type="domain" description="CobQ/CobB/MinD/ParA nucleotide binding" evidence="7">
    <location>
        <begin position="23"/>
        <end position="199"/>
    </location>
</feature>
<proteinExistence type="predicted"/>
<evidence type="ECO:0000313" key="10">
    <source>
        <dbReference type="Proteomes" id="UP000095751"/>
    </source>
</evidence>
<dbReference type="NCBIfam" id="NF002204">
    <property type="entry name" value="PRK01077.1"/>
    <property type="match status" value="1"/>
</dbReference>
<sequence>MTTSTRTRTRTRSPKYKCSSILVISGTNSGVGKTTVTVGLMTAFAQQGYIVQPFKAGPDFLDGMHHEAGIRAGEKEFKQRQSSNGWMMRSPDNVLASFHYHSQGADICIIEGAMGLHDSIDGISDDGSAAQIAKWLNAPVVLVVDAGTMARSVAAMALGYTVLDKEMRMGAVVVNRVGGRVHIDWIRDAIEHEGTKIGGLLKDVGTGEAVLFAGALPQDGSNEMRYLRLAALVEENLDMDVLFKIGQTSRQVAQVSSFLSTSIIPPPILQPEPSKTCCRIGIAQDEAFCFYYRDNLHLLRLAGAELVPFSPLTSSHLPPALDALYIGGGYPELHAQKLQENETLRKDIQSFSQAGGAVFAECGGLMYLSNKLLLSKAETYNMCGVIPISTRMTPHCKMYYASIEFTSQNPLFPSGGAHCRGQLFHFSEI</sequence>
<dbReference type="SUPFAM" id="SSF52540">
    <property type="entry name" value="P-loop containing nucleoside triphosphate hydrolases"/>
    <property type="match status" value="1"/>
</dbReference>
<dbReference type="Pfam" id="PF07685">
    <property type="entry name" value="GATase_3"/>
    <property type="match status" value="1"/>
</dbReference>
<evidence type="ECO:0000256" key="2">
    <source>
        <dbReference type="ARBA" id="ARBA00022598"/>
    </source>
</evidence>
<protein>
    <submittedName>
        <fullName evidence="9">Cobyrinic acid a,c-diamide synthase</fullName>
    </submittedName>
</protein>
<dbReference type="AlphaFoldDB" id="A0A1E7ES91"/>
<keyword evidence="6" id="KW-0315">Glutamine amidotransferase</keyword>
<gene>
    <name evidence="9" type="ORF">FRACYDRAFT_196080</name>
</gene>
<reference evidence="9 10" key="1">
    <citation type="submission" date="2016-09" db="EMBL/GenBank/DDBJ databases">
        <title>Extensive genetic diversity and differential bi-allelic expression allows diatom success in the polar Southern Ocean.</title>
        <authorList>
            <consortium name="DOE Joint Genome Institute"/>
            <person name="Mock T."/>
            <person name="Otillar R.P."/>
            <person name="Strauss J."/>
            <person name="Dupont C."/>
            <person name="Frickenhaus S."/>
            <person name="Maumus F."/>
            <person name="Mcmullan M."/>
            <person name="Sanges R."/>
            <person name="Schmutz J."/>
            <person name="Toseland A."/>
            <person name="Valas R."/>
            <person name="Veluchamy A."/>
            <person name="Ward B.J."/>
            <person name="Allen A."/>
            <person name="Barry K."/>
            <person name="Falciatore A."/>
            <person name="Ferrante M."/>
            <person name="Fortunato A.E."/>
            <person name="Gloeckner G."/>
            <person name="Gruber A."/>
            <person name="Hipkin R."/>
            <person name="Janech M."/>
            <person name="Kroth P."/>
            <person name="Leese F."/>
            <person name="Lindquist E."/>
            <person name="Lyon B.R."/>
            <person name="Martin J."/>
            <person name="Mayer C."/>
            <person name="Parker M."/>
            <person name="Quesneville H."/>
            <person name="Raymond J."/>
            <person name="Uhlig C."/>
            <person name="Valentin K.U."/>
            <person name="Worden A.Z."/>
            <person name="Armbrust E.V."/>
            <person name="Bowler C."/>
            <person name="Green B."/>
            <person name="Moulton V."/>
            <person name="Van Oosterhout C."/>
            <person name="Grigoriev I."/>
        </authorList>
    </citation>
    <scope>NUCLEOTIDE SEQUENCE [LARGE SCALE GENOMIC DNA]</scope>
    <source>
        <strain evidence="9 10">CCMP1102</strain>
    </source>
</reference>
<dbReference type="InterPro" id="IPR027417">
    <property type="entry name" value="P-loop_NTPase"/>
</dbReference>
<dbReference type="PROSITE" id="PS51274">
    <property type="entry name" value="GATASE_COBBQ"/>
    <property type="match status" value="1"/>
</dbReference>
<evidence type="ECO:0000259" key="8">
    <source>
        <dbReference type="Pfam" id="PF07685"/>
    </source>
</evidence>
<evidence type="ECO:0000313" key="9">
    <source>
        <dbReference type="EMBL" id="OEU08878.1"/>
    </source>
</evidence>
<dbReference type="EMBL" id="KV784378">
    <property type="protein sequence ID" value="OEU08878.1"/>
    <property type="molecule type" value="Genomic_DNA"/>
</dbReference>
<keyword evidence="3" id="KW-0547">Nucleotide-binding</keyword>
<dbReference type="OrthoDB" id="549173at2759"/>
<dbReference type="Gene3D" id="3.40.50.300">
    <property type="entry name" value="P-loop containing nucleotide triphosphate hydrolases"/>
    <property type="match status" value="1"/>
</dbReference>
<dbReference type="NCBIfam" id="TIGR00379">
    <property type="entry name" value="cobB"/>
    <property type="match status" value="1"/>
</dbReference>
<dbReference type="InParanoid" id="A0A1E7ES91"/>
<dbReference type="Pfam" id="PF01656">
    <property type="entry name" value="CbiA"/>
    <property type="match status" value="1"/>
</dbReference>
<organism evidence="9 10">
    <name type="scientific">Fragilariopsis cylindrus CCMP1102</name>
    <dbReference type="NCBI Taxonomy" id="635003"/>
    <lineage>
        <taxon>Eukaryota</taxon>
        <taxon>Sar</taxon>
        <taxon>Stramenopiles</taxon>
        <taxon>Ochrophyta</taxon>
        <taxon>Bacillariophyta</taxon>
        <taxon>Bacillariophyceae</taxon>
        <taxon>Bacillariophycidae</taxon>
        <taxon>Bacillariales</taxon>
        <taxon>Bacillariaceae</taxon>
        <taxon>Fragilariopsis</taxon>
    </lineage>
</organism>
<dbReference type="PANTHER" id="PTHR43873">
    <property type="entry name" value="COBYRINATE A,C-DIAMIDE SYNTHASE"/>
    <property type="match status" value="1"/>
</dbReference>
<dbReference type="KEGG" id="fcy:FRACYDRAFT_196080"/>
<evidence type="ECO:0000259" key="7">
    <source>
        <dbReference type="Pfam" id="PF01656"/>
    </source>
</evidence>
<accession>A0A1E7ES91</accession>
<dbReference type="Gene3D" id="3.40.50.880">
    <property type="match status" value="1"/>
</dbReference>
<evidence type="ECO:0000256" key="4">
    <source>
        <dbReference type="ARBA" id="ARBA00022840"/>
    </source>
</evidence>
<feature type="domain" description="CobB/CobQ-like glutamine amidotransferase" evidence="8">
    <location>
        <begin position="279"/>
        <end position="397"/>
    </location>
</feature>
<keyword evidence="4" id="KW-0067">ATP-binding</keyword>
<dbReference type="PANTHER" id="PTHR43873:SF1">
    <property type="entry name" value="COBYRINATE A,C-DIAMIDE SYNTHASE"/>
    <property type="match status" value="1"/>
</dbReference>
<name>A0A1E7ES91_9STRA</name>
<dbReference type="InterPro" id="IPR029062">
    <property type="entry name" value="Class_I_gatase-like"/>
</dbReference>
<keyword evidence="5" id="KW-0460">Magnesium</keyword>
<dbReference type="InterPro" id="IPR004484">
    <property type="entry name" value="CbiA/CobB_synth"/>
</dbReference>
<comment type="cofactor">
    <cofactor evidence="1">
        <name>Mg(2+)</name>
        <dbReference type="ChEBI" id="CHEBI:18420"/>
    </cofactor>
</comment>
<dbReference type="GO" id="GO:0005524">
    <property type="term" value="F:ATP binding"/>
    <property type="evidence" value="ECO:0007669"/>
    <property type="project" value="UniProtKB-KW"/>
</dbReference>
<keyword evidence="2" id="KW-0436">Ligase</keyword>
<evidence type="ECO:0000256" key="1">
    <source>
        <dbReference type="ARBA" id="ARBA00001946"/>
    </source>
</evidence>
<dbReference type="InterPro" id="IPR002586">
    <property type="entry name" value="CobQ/CobB/MinD/ParA_Nub-bd_dom"/>
</dbReference>
<dbReference type="InterPro" id="IPR011698">
    <property type="entry name" value="GATase_3"/>
</dbReference>